<evidence type="ECO:0000256" key="1">
    <source>
        <dbReference type="ARBA" id="ARBA00022801"/>
    </source>
</evidence>
<dbReference type="Pfam" id="PF00561">
    <property type="entry name" value="Abhydrolase_1"/>
    <property type="match status" value="1"/>
</dbReference>
<dbReference type="AlphaFoldDB" id="M0QK64"/>
<dbReference type="PANTHER" id="PTHR43329">
    <property type="entry name" value="EPOXIDE HYDROLASE"/>
    <property type="match status" value="1"/>
</dbReference>
<protein>
    <submittedName>
        <fullName evidence="3">Putative epoxide hydrolase</fullName>
    </submittedName>
</protein>
<name>M0QK64_9ACTN</name>
<dbReference type="PRINTS" id="PR00412">
    <property type="entry name" value="EPOXHYDRLASE"/>
</dbReference>
<dbReference type="RefSeq" id="WP_007619415.1">
    <property type="nucleotide sequence ID" value="NZ_BANX01000011.1"/>
</dbReference>
<accession>M0QK64</accession>
<proteinExistence type="predicted"/>
<dbReference type="EMBL" id="BANX01000011">
    <property type="protein sequence ID" value="GAC67822.1"/>
    <property type="molecule type" value="Genomic_DNA"/>
</dbReference>
<dbReference type="eggNOG" id="COG0596">
    <property type="taxonomic scope" value="Bacteria"/>
</dbReference>
<feature type="domain" description="AB hydrolase-1" evidence="2">
    <location>
        <begin position="32"/>
        <end position="149"/>
    </location>
</feature>
<dbReference type="InterPro" id="IPR000639">
    <property type="entry name" value="Epox_hydrolase-like"/>
</dbReference>
<dbReference type="GO" id="GO:0016787">
    <property type="term" value="F:hydrolase activity"/>
    <property type="evidence" value="ECO:0007669"/>
    <property type="project" value="UniProtKB-KW"/>
</dbReference>
<organism evidence="3 4">
    <name type="scientific">Gordonia soli NBRC 108243</name>
    <dbReference type="NCBI Taxonomy" id="1223545"/>
    <lineage>
        <taxon>Bacteria</taxon>
        <taxon>Bacillati</taxon>
        <taxon>Actinomycetota</taxon>
        <taxon>Actinomycetes</taxon>
        <taxon>Mycobacteriales</taxon>
        <taxon>Gordoniaceae</taxon>
        <taxon>Gordonia</taxon>
    </lineage>
</organism>
<dbReference type="OrthoDB" id="2987348at2"/>
<keyword evidence="4" id="KW-1185">Reference proteome</keyword>
<dbReference type="Gene3D" id="3.40.50.1820">
    <property type="entry name" value="alpha/beta hydrolase"/>
    <property type="match status" value="1"/>
</dbReference>
<keyword evidence="1 3" id="KW-0378">Hydrolase</keyword>
<dbReference type="Proteomes" id="UP000011666">
    <property type="component" value="Unassembled WGS sequence"/>
</dbReference>
<comment type="caution">
    <text evidence="3">The sequence shown here is derived from an EMBL/GenBank/DDBJ whole genome shotgun (WGS) entry which is preliminary data.</text>
</comment>
<reference evidence="3 4" key="1">
    <citation type="submission" date="2013-01" db="EMBL/GenBank/DDBJ databases">
        <title>Whole genome shotgun sequence of Gordonia soli NBRC 108243.</title>
        <authorList>
            <person name="Isaki-Nakamura S."/>
            <person name="Hosoyama A."/>
            <person name="Tsuchikane K."/>
            <person name="Ando Y."/>
            <person name="Baba S."/>
            <person name="Ohji S."/>
            <person name="Hamada M."/>
            <person name="Tamura T."/>
            <person name="Yamazoe A."/>
            <person name="Yamazaki S."/>
            <person name="Fujita N."/>
        </authorList>
    </citation>
    <scope>NUCLEOTIDE SEQUENCE [LARGE SCALE GENOMIC DNA]</scope>
    <source>
        <strain evidence="3 4">NBRC 108243</strain>
    </source>
</reference>
<evidence type="ECO:0000313" key="3">
    <source>
        <dbReference type="EMBL" id="GAC67822.1"/>
    </source>
</evidence>
<dbReference type="InterPro" id="IPR029058">
    <property type="entry name" value="AB_hydrolase_fold"/>
</dbReference>
<sequence>MSERAVVESIALSDMVFRVRSWYPEVDRGHPCVVALHGFPESSACWAPVGTALAERGLTVHAADQRGYSPEARPDGIDAYRMSELVADAVALIDHVSPTAPVLLVGHDWGAAVAWTVAARHPDRVSALTALSVPHPTAFRRARVEDPQQRERSGYMEFFARPEEPERALLADDALALRLGFGDVVPADIVADHLAVLSAPGAMTAALNWYRAEALDTEEVPAVTVPTTFVWSTDDIAIAEYGPRLTVEYVDAPYEFIELSGVTHWIPEQAPEAVVDAVISTAAPLSPDLTSGGA</sequence>
<evidence type="ECO:0000259" key="2">
    <source>
        <dbReference type="Pfam" id="PF00561"/>
    </source>
</evidence>
<evidence type="ECO:0000313" key="4">
    <source>
        <dbReference type="Proteomes" id="UP000011666"/>
    </source>
</evidence>
<dbReference type="STRING" id="1223545.GS4_11_00910"/>
<dbReference type="SUPFAM" id="SSF53474">
    <property type="entry name" value="alpha/beta-Hydrolases"/>
    <property type="match status" value="1"/>
</dbReference>
<gene>
    <name evidence="3" type="ORF">GS4_11_00910</name>
</gene>
<dbReference type="InterPro" id="IPR000073">
    <property type="entry name" value="AB_hydrolase_1"/>
</dbReference>